<evidence type="ECO:0000313" key="3">
    <source>
        <dbReference type="Proteomes" id="UP000012179"/>
    </source>
</evidence>
<accession>A0A1W6SPC4</accession>
<dbReference type="AlphaFoldDB" id="A0A1W6SPC4"/>
<dbReference type="EMBL" id="CP021106">
    <property type="protein sequence ID" value="ARO87645.1"/>
    <property type="molecule type" value="Genomic_DNA"/>
</dbReference>
<evidence type="ECO:0000256" key="1">
    <source>
        <dbReference type="SAM" id="Phobius"/>
    </source>
</evidence>
<keyword evidence="1" id="KW-0812">Transmembrane</keyword>
<proteinExistence type="predicted"/>
<keyword evidence="1" id="KW-1133">Transmembrane helix</keyword>
<keyword evidence="3" id="KW-1185">Reference proteome</keyword>
<dbReference type="Proteomes" id="UP000012179">
    <property type="component" value="Chromosome"/>
</dbReference>
<feature type="transmembrane region" description="Helical" evidence="1">
    <location>
        <begin position="20"/>
        <end position="43"/>
    </location>
</feature>
<protein>
    <submittedName>
        <fullName evidence="2">Uncharacterized protein</fullName>
    </submittedName>
</protein>
<sequence>MDRPVIFGADLTQVRQAAAGILGSTVAIIPFWLQLISAVTHIIRKIPKTKLLPDRMKPAGQQTG</sequence>
<evidence type="ECO:0000313" key="2">
    <source>
        <dbReference type="EMBL" id="ARO87645.1"/>
    </source>
</evidence>
<keyword evidence="1" id="KW-0472">Membrane</keyword>
<name>A0A1W6SPC4_9PROT</name>
<organism evidence="2 3">
    <name type="scientific">Nitrosospira lacus</name>
    <dbReference type="NCBI Taxonomy" id="1288494"/>
    <lineage>
        <taxon>Bacteria</taxon>
        <taxon>Pseudomonadati</taxon>
        <taxon>Pseudomonadota</taxon>
        <taxon>Betaproteobacteria</taxon>
        <taxon>Nitrosomonadales</taxon>
        <taxon>Nitrosomonadaceae</taxon>
        <taxon>Nitrosospira</taxon>
    </lineage>
</organism>
<dbReference type="KEGG" id="nlc:EBAPG3_007595"/>
<reference evidence="2 3" key="1">
    <citation type="journal article" date="2015" name="Int. J. Syst. Evol. Microbiol.">
        <title>Nitrosospira lacus sp. nov., a psychrotolerant, ammonia-oxidizing bacterium from sandy lake sediment.</title>
        <authorList>
            <person name="Urakawa H."/>
            <person name="Garcia J.C."/>
            <person name="Nielsen J.L."/>
            <person name="Le V.Q."/>
            <person name="Kozlowski J.A."/>
            <person name="Stein L.Y."/>
            <person name="Lim C.K."/>
            <person name="Pommerening-Roser A."/>
            <person name="Martens-Habbena W."/>
            <person name="Stahl D.A."/>
            <person name="Klotz M.G."/>
        </authorList>
    </citation>
    <scope>NUCLEOTIDE SEQUENCE [LARGE SCALE GENOMIC DNA]</scope>
    <source>
        <strain evidence="2 3">APG3</strain>
    </source>
</reference>
<gene>
    <name evidence="2" type="ORF">EBAPG3_007595</name>
</gene>